<comment type="caution">
    <text evidence="2">The sequence shown here is derived from an EMBL/GenBank/DDBJ whole genome shotgun (WGS) entry which is preliminary data.</text>
</comment>
<dbReference type="AlphaFoldDB" id="A0A5B7F3E9"/>
<evidence type="ECO:0000313" key="2">
    <source>
        <dbReference type="EMBL" id="MPC41092.1"/>
    </source>
</evidence>
<protein>
    <submittedName>
        <fullName evidence="2">Uncharacterized protein</fullName>
    </submittedName>
</protein>
<keyword evidence="3" id="KW-1185">Reference proteome</keyword>
<proteinExistence type="predicted"/>
<dbReference type="EMBL" id="VSRR010004923">
    <property type="protein sequence ID" value="MPC41092.1"/>
    <property type="molecule type" value="Genomic_DNA"/>
</dbReference>
<evidence type="ECO:0000256" key="1">
    <source>
        <dbReference type="SAM" id="MobiDB-lite"/>
    </source>
</evidence>
<dbReference type="Proteomes" id="UP000324222">
    <property type="component" value="Unassembled WGS sequence"/>
</dbReference>
<reference evidence="2 3" key="1">
    <citation type="submission" date="2019-05" db="EMBL/GenBank/DDBJ databases">
        <title>Another draft genome of Portunus trituberculatus and its Hox gene families provides insights of decapod evolution.</title>
        <authorList>
            <person name="Jeong J.-H."/>
            <person name="Song I."/>
            <person name="Kim S."/>
            <person name="Choi T."/>
            <person name="Kim D."/>
            <person name="Ryu S."/>
            <person name="Kim W."/>
        </authorList>
    </citation>
    <scope>NUCLEOTIDE SEQUENCE [LARGE SCALE GENOMIC DNA]</scope>
    <source>
        <tissue evidence="2">Muscle</tissue>
    </source>
</reference>
<feature type="region of interest" description="Disordered" evidence="1">
    <location>
        <begin position="15"/>
        <end position="117"/>
    </location>
</feature>
<accession>A0A5B7F3E9</accession>
<feature type="compositionally biased region" description="Basic residues" evidence="1">
    <location>
        <begin position="107"/>
        <end position="117"/>
    </location>
</feature>
<evidence type="ECO:0000313" key="3">
    <source>
        <dbReference type="Proteomes" id="UP000324222"/>
    </source>
</evidence>
<feature type="compositionally biased region" description="Basic and acidic residues" evidence="1">
    <location>
        <begin position="90"/>
        <end position="106"/>
    </location>
</feature>
<name>A0A5B7F3E9_PORTR</name>
<organism evidence="2 3">
    <name type="scientific">Portunus trituberculatus</name>
    <name type="common">Swimming crab</name>
    <name type="synonym">Neptunus trituberculatus</name>
    <dbReference type="NCBI Taxonomy" id="210409"/>
    <lineage>
        <taxon>Eukaryota</taxon>
        <taxon>Metazoa</taxon>
        <taxon>Ecdysozoa</taxon>
        <taxon>Arthropoda</taxon>
        <taxon>Crustacea</taxon>
        <taxon>Multicrustacea</taxon>
        <taxon>Malacostraca</taxon>
        <taxon>Eumalacostraca</taxon>
        <taxon>Eucarida</taxon>
        <taxon>Decapoda</taxon>
        <taxon>Pleocyemata</taxon>
        <taxon>Brachyura</taxon>
        <taxon>Eubrachyura</taxon>
        <taxon>Portunoidea</taxon>
        <taxon>Portunidae</taxon>
        <taxon>Portuninae</taxon>
        <taxon>Portunus</taxon>
    </lineage>
</organism>
<gene>
    <name evidence="2" type="ORF">E2C01_034674</name>
</gene>
<sequence length="117" mass="12970">MVMWGVTRLEGWLGGGMESVSLREAVKEEEEEEEEEEEKAGTSFSGSRLEPQQHPGLALGVLPARTQPGRPGENTSTCLEMSAGFDEAEDTRTRGHGDTRTRGQKDTRKRGHENKRT</sequence>
<feature type="compositionally biased region" description="Acidic residues" evidence="1">
    <location>
        <begin position="27"/>
        <end position="38"/>
    </location>
</feature>